<feature type="transmembrane region" description="Helical" evidence="6">
    <location>
        <begin position="213"/>
        <end position="234"/>
    </location>
</feature>
<evidence type="ECO:0000313" key="8">
    <source>
        <dbReference type="EMBL" id="KAL1582976.1"/>
    </source>
</evidence>
<protein>
    <recommendedName>
        <fullName evidence="7">Major facilitator superfamily (MFS) profile domain-containing protein</fullName>
    </recommendedName>
</protein>
<accession>A0AB34KFM7</accession>
<comment type="caution">
    <text evidence="8">The sequence shown here is derived from an EMBL/GenBank/DDBJ whole genome shotgun (WGS) entry which is preliminary data.</text>
</comment>
<reference evidence="8 9" key="1">
    <citation type="journal article" date="2020" name="Microbiol. Resour. Announc.">
        <title>Draft Genome Sequence of a Cladosporium Species Isolated from the Mesophotic Ascidian Didemnum maculosum.</title>
        <authorList>
            <person name="Gioti A."/>
            <person name="Siaperas R."/>
            <person name="Nikolaivits E."/>
            <person name="Le Goff G."/>
            <person name="Ouazzani J."/>
            <person name="Kotoulas G."/>
            <person name="Topakas E."/>
        </authorList>
    </citation>
    <scope>NUCLEOTIDE SEQUENCE [LARGE SCALE GENOMIC DNA]</scope>
    <source>
        <strain evidence="8 9">TM138-S3</strain>
    </source>
</reference>
<dbReference type="PANTHER" id="PTHR43791:SF91">
    <property type="entry name" value="MAJOR FACILITATOR SUPERFAMILY (MFS) PROFILE DOMAIN-CONTAINING PROTEIN-RELATED"/>
    <property type="match status" value="1"/>
</dbReference>
<dbReference type="Gene3D" id="1.20.1250.20">
    <property type="entry name" value="MFS general substrate transporter like domains"/>
    <property type="match status" value="2"/>
</dbReference>
<dbReference type="InterPro" id="IPR011701">
    <property type="entry name" value="MFS"/>
</dbReference>
<proteinExistence type="predicted"/>
<dbReference type="InterPro" id="IPR036259">
    <property type="entry name" value="MFS_trans_sf"/>
</dbReference>
<keyword evidence="4 6" id="KW-1133">Transmembrane helix</keyword>
<evidence type="ECO:0000256" key="6">
    <source>
        <dbReference type="SAM" id="Phobius"/>
    </source>
</evidence>
<dbReference type="InterPro" id="IPR020846">
    <property type="entry name" value="MFS_dom"/>
</dbReference>
<feature type="transmembrane region" description="Helical" evidence="6">
    <location>
        <begin position="101"/>
        <end position="122"/>
    </location>
</feature>
<comment type="subcellular location">
    <subcellularLocation>
        <location evidence="1">Membrane</location>
        <topology evidence="1">Multi-pass membrane protein</topology>
    </subcellularLocation>
</comment>
<feature type="domain" description="Major facilitator superfamily (MFS) profile" evidence="7">
    <location>
        <begin position="1"/>
        <end position="382"/>
    </location>
</feature>
<dbReference type="Proteomes" id="UP000803884">
    <property type="component" value="Unassembled WGS sequence"/>
</dbReference>
<dbReference type="Pfam" id="PF07690">
    <property type="entry name" value="MFS_1"/>
    <property type="match status" value="1"/>
</dbReference>
<dbReference type="PANTHER" id="PTHR43791">
    <property type="entry name" value="PERMEASE-RELATED"/>
    <property type="match status" value="1"/>
</dbReference>
<dbReference type="EMBL" id="JAAQHG020000041">
    <property type="protein sequence ID" value="KAL1582976.1"/>
    <property type="molecule type" value="Genomic_DNA"/>
</dbReference>
<feature type="transmembrane region" description="Helical" evidence="6">
    <location>
        <begin position="12"/>
        <end position="28"/>
    </location>
</feature>
<dbReference type="PROSITE" id="PS50850">
    <property type="entry name" value="MFS"/>
    <property type="match status" value="1"/>
</dbReference>
<gene>
    <name evidence="8" type="ORF">WHR41_08194</name>
</gene>
<dbReference type="RefSeq" id="XP_069226083.1">
    <property type="nucleotide sequence ID" value="XM_069376798.1"/>
</dbReference>
<feature type="transmembrane region" description="Helical" evidence="6">
    <location>
        <begin position="71"/>
        <end position="89"/>
    </location>
</feature>
<feature type="transmembrane region" description="Helical" evidence="6">
    <location>
        <begin position="363"/>
        <end position="380"/>
    </location>
</feature>
<name>A0AB34KFM7_9PEZI</name>
<dbReference type="AlphaFoldDB" id="A0AB34KFM7"/>
<feature type="transmembrane region" description="Helical" evidence="6">
    <location>
        <begin position="272"/>
        <end position="290"/>
    </location>
</feature>
<evidence type="ECO:0000256" key="4">
    <source>
        <dbReference type="ARBA" id="ARBA00022989"/>
    </source>
</evidence>
<dbReference type="SUPFAM" id="SSF103473">
    <property type="entry name" value="MFS general substrate transporter"/>
    <property type="match status" value="1"/>
</dbReference>
<keyword evidence="2" id="KW-0813">Transport</keyword>
<feature type="transmembrane region" description="Helical" evidence="6">
    <location>
        <begin position="134"/>
        <end position="156"/>
    </location>
</feature>
<evidence type="ECO:0000256" key="5">
    <source>
        <dbReference type="ARBA" id="ARBA00023136"/>
    </source>
</evidence>
<keyword evidence="3 6" id="KW-0812">Transmembrane</keyword>
<evidence type="ECO:0000313" key="9">
    <source>
        <dbReference type="Proteomes" id="UP000803884"/>
    </source>
</evidence>
<feature type="transmembrane region" description="Helical" evidence="6">
    <location>
        <begin position="296"/>
        <end position="318"/>
    </location>
</feature>
<feature type="transmembrane region" description="Helical" evidence="6">
    <location>
        <begin position="330"/>
        <end position="351"/>
    </location>
</feature>
<sequence>MEIELEMEDNDYLLAVSVLLITYCLFETPSNAILKRMQPARWLGGITIAWDLVATFSAFCNTKNEFIACRLLLGLFEPGLFPGFLVYLSMFYNKRSIALRVAYLFSTAAWAGALGGLVAYGIGFLDGAAGWSGWRWIFLTNGIPTILTGVVIPFVLPNSPETAKFLTSVERESLVIVREREVGQTKSAQLMNKKDAMDALKDWKTWAISSGQYCLNSMLYSFSVFLPTIIVQTSSEWSRIQIQALTVPIYTLGGLTYLACSWYSDRIQQRGPFAIASITVCIVGYILLIANISPGASFAGCFIVAAGLYTAAGTPFSWGPVNNPRYGKRAIASGIQLTIGNASGVAAPFLFSSEHEPTFIPGYAGTIAMLAYALGVFSFMHF</sequence>
<dbReference type="GeneID" id="96009636"/>
<evidence type="ECO:0000256" key="1">
    <source>
        <dbReference type="ARBA" id="ARBA00004141"/>
    </source>
</evidence>
<keyword evidence="5 6" id="KW-0472">Membrane</keyword>
<evidence type="ECO:0000256" key="2">
    <source>
        <dbReference type="ARBA" id="ARBA00022448"/>
    </source>
</evidence>
<organism evidence="8 9">
    <name type="scientific">Cladosporium halotolerans</name>
    <dbReference type="NCBI Taxonomy" id="1052096"/>
    <lineage>
        <taxon>Eukaryota</taxon>
        <taxon>Fungi</taxon>
        <taxon>Dikarya</taxon>
        <taxon>Ascomycota</taxon>
        <taxon>Pezizomycotina</taxon>
        <taxon>Dothideomycetes</taxon>
        <taxon>Dothideomycetidae</taxon>
        <taxon>Cladosporiales</taxon>
        <taxon>Cladosporiaceae</taxon>
        <taxon>Cladosporium</taxon>
    </lineage>
</organism>
<dbReference type="GO" id="GO:0016020">
    <property type="term" value="C:membrane"/>
    <property type="evidence" value="ECO:0007669"/>
    <property type="project" value="UniProtKB-SubCell"/>
</dbReference>
<evidence type="ECO:0000256" key="3">
    <source>
        <dbReference type="ARBA" id="ARBA00022692"/>
    </source>
</evidence>
<dbReference type="GO" id="GO:0022857">
    <property type="term" value="F:transmembrane transporter activity"/>
    <property type="evidence" value="ECO:0007669"/>
    <property type="project" value="InterPro"/>
</dbReference>
<evidence type="ECO:0000259" key="7">
    <source>
        <dbReference type="PROSITE" id="PS50850"/>
    </source>
</evidence>
<keyword evidence="9" id="KW-1185">Reference proteome</keyword>
<feature type="transmembrane region" description="Helical" evidence="6">
    <location>
        <begin position="240"/>
        <end position="260"/>
    </location>
</feature>